<protein>
    <submittedName>
        <fullName evidence="6">Kinase-like domain-containing protein</fullName>
    </submittedName>
</protein>
<keyword evidence="2" id="KW-0547">Nucleotide-binding</keyword>
<organism evidence="6 7">
    <name type="scientific">Rhizophagus clarus</name>
    <dbReference type="NCBI Taxonomy" id="94130"/>
    <lineage>
        <taxon>Eukaryota</taxon>
        <taxon>Fungi</taxon>
        <taxon>Fungi incertae sedis</taxon>
        <taxon>Mucoromycota</taxon>
        <taxon>Glomeromycotina</taxon>
        <taxon>Glomeromycetes</taxon>
        <taxon>Glomerales</taxon>
        <taxon>Glomeraceae</taxon>
        <taxon>Rhizophagus</taxon>
    </lineage>
</organism>
<evidence type="ECO:0000259" key="5">
    <source>
        <dbReference type="PROSITE" id="PS50011"/>
    </source>
</evidence>
<gene>
    <name evidence="6" type="ORF">RCL2_000089700</name>
</gene>
<dbReference type="InterPro" id="IPR011009">
    <property type="entry name" value="Kinase-like_dom_sf"/>
</dbReference>
<dbReference type="AlphaFoldDB" id="A0A8H3QBQ4"/>
<evidence type="ECO:0000256" key="3">
    <source>
        <dbReference type="ARBA" id="ARBA00022777"/>
    </source>
</evidence>
<evidence type="ECO:0000256" key="1">
    <source>
        <dbReference type="ARBA" id="ARBA00022679"/>
    </source>
</evidence>
<dbReference type="PANTHER" id="PTHR44329:SF288">
    <property type="entry name" value="MITOGEN-ACTIVATED PROTEIN KINASE KINASE KINASE 20"/>
    <property type="match status" value="1"/>
</dbReference>
<keyword evidence="1" id="KW-0808">Transferase</keyword>
<evidence type="ECO:0000256" key="4">
    <source>
        <dbReference type="ARBA" id="ARBA00022840"/>
    </source>
</evidence>
<dbReference type="Pfam" id="PF07714">
    <property type="entry name" value="PK_Tyr_Ser-Thr"/>
    <property type="match status" value="1"/>
</dbReference>
<dbReference type="SUPFAM" id="SSF56112">
    <property type="entry name" value="Protein kinase-like (PK-like)"/>
    <property type="match status" value="1"/>
</dbReference>
<sequence length="472" mass="54885">MDQLNVEEHKYGRCVECKQINTGRVWCQTCNSKRFQQNFDKWTSGNDDIDKFIQNNQLSAKNRFQLLEWIPYDRFSKVTYVAEGGFSKVYKAKWNGFISFWDESKNQWKRSGLYSRRSRGGNYVALKHLNNSQNLTLDVINEIMSYVKLNERTRKFLGTFGVSQDPITKDYIVVLPYAGKIKNYLKRKTRIYGMSQHEIFYLILRRKIIALLDIVTALKKIHEEGLLHRNLHIGNIMTFKYTACITDIGFCKPANYKELSNAENSVYGVLPYVAPEILRRQPYTKESDIYSFGIIMYEIISGIPPYHDIEHNEYLALKICEGLRPRFNTNIPQLILHLIKKCLDANPLNRPNIKDLTKIFLEWLEEFKRYNKGESGSTEIELIKQIGESEKVNNSTSSSNSSPSTNKIHPGAIYTSRLLNFNNLPEPKNSDDYYEIYDNISSIEYPGIYLLFKLNVLLVQATYINLLPKSSV</sequence>
<dbReference type="PROSITE" id="PS50011">
    <property type="entry name" value="PROTEIN_KINASE_DOM"/>
    <property type="match status" value="1"/>
</dbReference>
<dbReference type="InterPro" id="IPR000719">
    <property type="entry name" value="Prot_kinase_dom"/>
</dbReference>
<dbReference type="GO" id="GO:0004674">
    <property type="term" value="F:protein serine/threonine kinase activity"/>
    <property type="evidence" value="ECO:0007669"/>
    <property type="project" value="TreeGrafter"/>
</dbReference>
<reference evidence="6" key="1">
    <citation type="submission" date="2019-10" db="EMBL/GenBank/DDBJ databases">
        <title>Conservation and host-specific expression of non-tandemly repeated heterogenous ribosome RNA gene in arbuscular mycorrhizal fungi.</title>
        <authorList>
            <person name="Maeda T."/>
            <person name="Kobayashi Y."/>
            <person name="Nakagawa T."/>
            <person name="Ezawa T."/>
            <person name="Yamaguchi K."/>
            <person name="Bino T."/>
            <person name="Nishimoto Y."/>
            <person name="Shigenobu S."/>
            <person name="Kawaguchi M."/>
        </authorList>
    </citation>
    <scope>NUCLEOTIDE SEQUENCE</scope>
    <source>
        <strain evidence="6">HR1</strain>
    </source>
</reference>
<dbReference type="PANTHER" id="PTHR44329">
    <property type="entry name" value="SERINE/THREONINE-PROTEIN KINASE TNNI3K-RELATED"/>
    <property type="match status" value="1"/>
</dbReference>
<dbReference type="InterPro" id="IPR051681">
    <property type="entry name" value="Ser/Thr_Kinases-Pseudokinases"/>
</dbReference>
<evidence type="ECO:0000313" key="7">
    <source>
        <dbReference type="Proteomes" id="UP000615446"/>
    </source>
</evidence>
<proteinExistence type="predicted"/>
<accession>A0A8H3QBQ4</accession>
<dbReference type="GO" id="GO:0005524">
    <property type="term" value="F:ATP binding"/>
    <property type="evidence" value="ECO:0007669"/>
    <property type="project" value="UniProtKB-KW"/>
</dbReference>
<dbReference type="Gene3D" id="1.10.510.10">
    <property type="entry name" value="Transferase(Phosphotransferase) domain 1"/>
    <property type="match status" value="1"/>
</dbReference>
<feature type="domain" description="Protein kinase" evidence="5">
    <location>
        <begin position="75"/>
        <end position="364"/>
    </location>
</feature>
<keyword evidence="3 6" id="KW-0418">Kinase</keyword>
<keyword evidence="4" id="KW-0067">ATP-binding</keyword>
<evidence type="ECO:0000256" key="2">
    <source>
        <dbReference type="ARBA" id="ARBA00022741"/>
    </source>
</evidence>
<name>A0A8H3QBQ4_9GLOM</name>
<dbReference type="InterPro" id="IPR001245">
    <property type="entry name" value="Ser-Thr/Tyr_kinase_cat_dom"/>
</dbReference>
<dbReference type="EMBL" id="BLAL01000006">
    <property type="protein sequence ID" value="GES73356.1"/>
    <property type="molecule type" value="Genomic_DNA"/>
</dbReference>
<dbReference type="OrthoDB" id="1668230at2759"/>
<comment type="caution">
    <text evidence="6">The sequence shown here is derived from an EMBL/GenBank/DDBJ whole genome shotgun (WGS) entry which is preliminary data.</text>
</comment>
<dbReference type="Proteomes" id="UP000615446">
    <property type="component" value="Unassembled WGS sequence"/>
</dbReference>
<evidence type="ECO:0000313" key="6">
    <source>
        <dbReference type="EMBL" id="GES73356.1"/>
    </source>
</evidence>